<dbReference type="HAMAP" id="MF_01468">
    <property type="entry name" value="RNase_Mini_III"/>
    <property type="match status" value="1"/>
</dbReference>
<evidence type="ECO:0000313" key="6">
    <source>
        <dbReference type="EMBL" id="CAD2070716.1"/>
    </source>
</evidence>
<dbReference type="Pfam" id="PF00636">
    <property type="entry name" value="Ribonuclease_3"/>
    <property type="match status" value="1"/>
</dbReference>
<evidence type="ECO:0000256" key="2">
    <source>
        <dbReference type="ARBA" id="ARBA00022759"/>
    </source>
</evidence>
<reference evidence="6 7" key="1">
    <citation type="submission" date="2020-07" db="EMBL/GenBank/DDBJ databases">
        <authorList>
            <person name="Criscuolo A."/>
        </authorList>
    </citation>
    <scope>NUCLEOTIDE SEQUENCE [LARGE SCALE GENOMIC DNA]</scope>
    <source>
        <strain evidence="7">CIP 111030</strain>
    </source>
</reference>
<dbReference type="Proteomes" id="UP000521032">
    <property type="component" value="Unassembled WGS sequence"/>
</dbReference>
<comment type="cofactor">
    <cofactor evidence="4">
        <name>Mg(2+)</name>
        <dbReference type="ChEBI" id="CHEBI:18420"/>
    </cofactor>
</comment>
<gene>
    <name evidence="4 6" type="primary">mrnC</name>
    <name evidence="6" type="ORF">JEOSCH030_00072</name>
</gene>
<comment type="subcellular location">
    <subcellularLocation>
        <location evidence="4">Cytoplasm</location>
    </subcellularLocation>
</comment>
<evidence type="ECO:0000313" key="7">
    <source>
        <dbReference type="Proteomes" id="UP000521032"/>
    </source>
</evidence>
<dbReference type="PIRSF" id="PIRSF005520">
    <property type="entry name" value="UCP005520"/>
    <property type="match status" value="1"/>
</dbReference>
<keyword evidence="1 4" id="KW-0540">Nuclease</keyword>
<keyword evidence="4" id="KW-0698">rRNA processing</keyword>
<dbReference type="InterPro" id="IPR000999">
    <property type="entry name" value="RNase_III_dom"/>
</dbReference>
<keyword evidence="7" id="KW-1185">Reference proteome</keyword>
<comment type="subunit">
    <text evidence="4">Homodimer.</text>
</comment>
<evidence type="ECO:0000256" key="1">
    <source>
        <dbReference type="ARBA" id="ARBA00022722"/>
    </source>
</evidence>
<dbReference type="PANTHER" id="PTHR34276">
    <property type="entry name" value="MINI-RIBONUCLEASE 3"/>
    <property type="match status" value="1"/>
</dbReference>
<dbReference type="Gene3D" id="1.10.1520.10">
    <property type="entry name" value="Ribonuclease III domain"/>
    <property type="match status" value="1"/>
</dbReference>
<comment type="function">
    <text evidence="4">Involved in correct processing of both the 5' and 3' ends of 23S rRNA precursor. Processes 30S rRNA precursor transcript even in absence of ribonuclease 3 (Rnc); Rnc processes 30S rRNA into smaller rRNA precursors.</text>
</comment>
<protein>
    <recommendedName>
        <fullName evidence="4">Mini-ribonuclease 3</fullName>
        <shortName evidence="4">Mini-3</shortName>
        <shortName evidence="4">Mini-RNase 3</shortName>
        <ecNumber evidence="4">3.1.26.-</ecNumber>
    </recommendedName>
    <alternativeName>
        <fullName evidence="4">Mini-RNase III</fullName>
        <shortName evidence="4">Mini-III</shortName>
    </alternativeName>
</protein>
<feature type="active site" evidence="4">
    <location>
        <position position="16"/>
    </location>
</feature>
<comment type="similarity">
    <text evidence="4">Belongs to the MrnC RNase family.</text>
</comment>
<evidence type="ECO:0000259" key="5">
    <source>
        <dbReference type="Pfam" id="PF00636"/>
    </source>
</evidence>
<accession>A0A6V7R098</accession>
<evidence type="ECO:0000256" key="3">
    <source>
        <dbReference type="ARBA" id="ARBA00022801"/>
    </source>
</evidence>
<sequence>MDNREVHDLTKAYLGDAVYGMYIRKYIVEDTPNIRADVAHKEANLLVSAKAQSHALLTLRESEFITEEEWNIARKARNKSSATRAKNASIKEYRNATGIEALIGDLFLSDKHKRIEEIMKEIYKQG</sequence>
<keyword evidence="4" id="KW-0460">Magnesium</keyword>
<comment type="caution">
    <text evidence="6">The sequence shown here is derived from an EMBL/GenBank/DDBJ whole genome shotgun (WGS) entry which is preliminary data.</text>
</comment>
<proteinExistence type="inferred from homology"/>
<dbReference type="EMBL" id="CAJEWE010000003">
    <property type="protein sequence ID" value="CAD2070716.1"/>
    <property type="molecule type" value="Genomic_DNA"/>
</dbReference>
<dbReference type="PANTHER" id="PTHR34276:SF1">
    <property type="entry name" value="MINI-RIBONUCLEASE 3"/>
    <property type="match status" value="1"/>
</dbReference>
<keyword evidence="4" id="KW-0690">Ribosome biogenesis</keyword>
<organism evidence="6 7">
    <name type="scientific">Phocicoccus schoeneichii</name>
    <dbReference type="NCBI Taxonomy" id="1812261"/>
    <lineage>
        <taxon>Bacteria</taxon>
        <taxon>Bacillati</taxon>
        <taxon>Bacillota</taxon>
        <taxon>Bacilli</taxon>
        <taxon>Bacillales</taxon>
        <taxon>Salinicoccaceae</taxon>
        <taxon>Phocicoccus</taxon>
    </lineage>
</organism>
<keyword evidence="3 4" id="KW-0378">Hydrolase</keyword>
<keyword evidence="4" id="KW-0699">rRNA-binding</keyword>
<dbReference type="GO" id="GO:0019843">
    <property type="term" value="F:rRNA binding"/>
    <property type="evidence" value="ECO:0007669"/>
    <property type="project" value="UniProtKB-UniRule"/>
</dbReference>
<dbReference type="GO" id="GO:0006364">
    <property type="term" value="P:rRNA processing"/>
    <property type="evidence" value="ECO:0007669"/>
    <property type="project" value="UniProtKB-UniRule"/>
</dbReference>
<dbReference type="RefSeq" id="WP_229713911.1">
    <property type="nucleotide sequence ID" value="NZ_BMDB01000003.1"/>
</dbReference>
<dbReference type="GO" id="GO:0005737">
    <property type="term" value="C:cytoplasm"/>
    <property type="evidence" value="ECO:0007669"/>
    <property type="project" value="UniProtKB-SubCell"/>
</dbReference>
<dbReference type="GO" id="GO:0004525">
    <property type="term" value="F:ribonuclease III activity"/>
    <property type="evidence" value="ECO:0007669"/>
    <property type="project" value="InterPro"/>
</dbReference>
<name>A0A6V7R098_9BACL</name>
<keyword evidence="4" id="KW-0963">Cytoplasm</keyword>
<evidence type="ECO:0000256" key="4">
    <source>
        <dbReference type="HAMAP-Rule" id="MF_01468"/>
    </source>
</evidence>
<dbReference type="EC" id="3.1.26.-" evidence="4"/>
<dbReference type="InterPro" id="IPR036389">
    <property type="entry name" value="RNase_III_sf"/>
</dbReference>
<keyword evidence="4" id="KW-0694">RNA-binding</keyword>
<keyword evidence="2 4" id="KW-0255">Endonuclease</keyword>
<feature type="domain" description="RNase III" evidence="5">
    <location>
        <begin position="12"/>
        <end position="110"/>
    </location>
</feature>
<dbReference type="InterPro" id="IPR008226">
    <property type="entry name" value="Mini3_fam"/>
</dbReference>
<dbReference type="AlphaFoldDB" id="A0A6V7R098"/>
<dbReference type="SUPFAM" id="SSF69065">
    <property type="entry name" value="RNase III domain-like"/>
    <property type="match status" value="1"/>
</dbReference>